<keyword evidence="3" id="KW-1185">Reference proteome</keyword>
<dbReference type="OrthoDB" id="1748428at2759"/>
<sequence>VTWRQHVTGGKLLEITEEAKSFAVGNKALAALFVHTTAGELQRQIRNWLVENFDFLSVSDDTVGGATGQLELLSTAIMDGWMAGLALEDGIIARPRSGLLDPSNSSFMQNDASTYGVDQPDLLKVKHGDHVLSASVQEPSRTPSSQSPDSRLLSLDSDRFATAEASGSSKLPDVASKDPASRDRENGDRFKSDVSQDEIELRQQRGATANRISTDRPPKFSEGTPNGVSATTAAQQDNVRPLLSLLEKEPPSRHYSGVCSPSHWVGET</sequence>
<dbReference type="EMBL" id="OOIL02002618">
    <property type="protein sequence ID" value="VFQ83866.1"/>
    <property type="molecule type" value="Genomic_DNA"/>
</dbReference>
<organism evidence="2 3">
    <name type="scientific">Cuscuta campestris</name>
    <dbReference type="NCBI Taxonomy" id="132261"/>
    <lineage>
        <taxon>Eukaryota</taxon>
        <taxon>Viridiplantae</taxon>
        <taxon>Streptophyta</taxon>
        <taxon>Embryophyta</taxon>
        <taxon>Tracheophyta</taxon>
        <taxon>Spermatophyta</taxon>
        <taxon>Magnoliopsida</taxon>
        <taxon>eudicotyledons</taxon>
        <taxon>Gunneridae</taxon>
        <taxon>Pentapetalae</taxon>
        <taxon>asterids</taxon>
        <taxon>lamiids</taxon>
        <taxon>Solanales</taxon>
        <taxon>Convolvulaceae</taxon>
        <taxon>Cuscuteae</taxon>
        <taxon>Cuscuta</taxon>
        <taxon>Cuscuta subgen. Grammica</taxon>
        <taxon>Cuscuta sect. Cleistogrammica</taxon>
    </lineage>
</organism>
<feature type="compositionally biased region" description="Polar residues" evidence="1">
    <location>
        <begin position="223"/>
        <end position="238"/>
    </location>
</feature>
<feature type="region of interest" description="Disordered" evidence="1">
    <location>
        <begin position="161"/>
        <end position="238"/>
    </location>
</feature>
<gene>
    <name evidence="2" type="ORF">CCAM_LOCUS25642</name>
</gene>
<feature type="non-terminal residue" evidence="2">
    <location>
        <position position="1"/>
    </location>
</feature>
<dbReference type="Proteomes" id="UP000595140">
    <property type="component" value="Unassembled WGS sequence"/>
</dbReference>
<evidence type="ECO:0000313" key="2">
    <source>
        <dbReference type="EMBL" id="VFQ83866.1"/>
    </source>
</evidence>
<evidence type="ECO:0000256" key="1">
    <source>
        <dbReference type="SAM" id="MobiDB-lite"/>
    </source>
</evidence>
<evidence type="ECO:0000313" key="3">
    <source>
        <dbReference type="Proteomes" id="UP000595140"/>
    </source>
</evidence>
<proteinExistence type="predicted"/>
<dbReference type="AlphaFoldDB" id="A0A484M767"/>
<reference evidence="2 3" key="1">
    <citation type="submission" date="2018-04" db="EMBL/GenBank/DDBJ databases">
        <authorList>
            <person name="Vogel A."/>
        </authorList>
    </citation>
    <scope>NUCLEOTIDE SEQUENCE [LARGE SCALE GENOMIC DNA]</scope>
</reference>
<accession>A0A484M767</accession>
<protein>
    <submittedName>
        <fullName evidence="2">Uncharacterized protein</fullName>
    </submittedName>
</protein>
<name>A0A484M767_9ASTE</name>
<feature type="compositionally biased region" description="Basic and acidic residues" evidence="1">
    <location>
        <begin position="175"/>
        <end position="203"/>
    </location>
</feature>